<dbReference type="GO" id="GO:0005829">
    <property type="term" value="C:cytosol"/>
    <property type="evidence" value="ECO:0007669"/>
    <property type="project" value="GOC"/>
</dbReference>
<evidence type="ECO:0000256" key="3">
    <source>
        <dbReference type="ARBA" id="ARBA00022448"/>
    </source>
</evidence>
<dbReference type="GO" id="GO:0042147">
    <property type="term" value="P:retrograde transport, endosome to Golgi"/>
    <property type="evidence" value="ECO:0007669"/>
    <property type="project" value="InterPro"/>
</dbReference>
<evidence type="ECO:0000256" key="4">
    <source>
        <dbReference type="ARBA" id="ARBA00022927"/>
    </source>
</evidence>
<evidence type="ECO:0000256" key="1">
    <source>
        <dbReference type="ARBA" id="ARBA00004601"/>
    </source>
</evidence>
<keyword evidence="3" id="KW-0813">Transport</keyword>
<proteinExistence type="inferred from homology"/>
<dbReference type="Pfam" id="PF07928">
    <property type="entry name" value="Vps54"/>
    <property type="match status" value="1"/>
</dbReference>
<accession>A0A0H5R8P9</accession>
<dbReference type="PANTHER" id="PTHR12965:SF0">
    <property type="entry name" value="VACUOLAR PROTEIN SORTING-ASSOCIATED PROTEIN 54"/>
    <property type="match status" value="1"/>
</dbReference>
<name>A0A0H5R8P9_9EUKA</name>
<evidence type="ECO:0000256" key="2">
    <source>
        <dbReference type="ARBA" id="ARBA00009150"/>
    </source>
</evidence>
<comment type="subcellular location">
    <subcellularLocation>
        <location evidence="1">Golgi apparatus</location>
        <location evidence="1">trans-Golgi network</location>
    </subcellularLocation>
</comment>
<dbReference type="GO" id="GO:0015031">
    <property type="term" value="P:protein transport"/>
    <property type="evidence" value="ECO:0007669"/>
    <property type="project" value="UniProtKB-KW"/>
</dbReference>
<dbReference type="GO" id="GO:0019905">
    <property type="term" value="F:syntaxin binding"/>
    <property type="evidence" value="ECO:0007669"/>
    <property type="project" value="TreeGrafter"/>
</dbReference>
<evidence type="ECO:0000256" key="5">
    <source>
        <dbReference type="ARBA" id="ARBA00023034"/>
    </source>
</evidence>
<dbReference type="AlphaFoldDB" id="A0A0H5R8P9"/>
<feature type="non-terminal residue" evidence="8">
    <location>
        <position position="1"/>
    </location>
</feature>
<keyword evidence="5" id="KW-0333">Golgi apparatus</keyword>
<comment type="similarity">
    <text evidence="2">Belongs to the VPS54 family.</text>
</comment>
<keyword evidence="4" id="KW-0653">Protein transport</keyword>
<dbReference type="EMBL" id="HACM01009729">
    <property type="protein sequence ID" value="CRZ10171.1"/>
    <property type="molecule type" value="Transcribed_RNA"/>
</dbReference>
<sequence length="855" mass="97122">VRFYYTVNCSTSELCRKIIYHPPCLVKAGRAEAIYMESEPFQWGRLAMIKEYIADVPDSAVPEGPEAPTTQQLEKLERYVNETGTAVNTFYNDRKRIAAMSEPSVNSDDAELMQKVAQEHAELRSVIPSCYFDEFFTVELILDSLDYTRYMTQELLQSNLDMVETCLLSHVQSRADSFFGTMFTLQDLNTETRGILKTIYRVRCQLRLLSFHAVVSCMRVLRLNRKMSRARRIRDVLCRVQHVVLGFDQIRGSLSTSQFGSALDRIDSLRLLMNTESTSSLLCCGDFLSQIDDFSVNISQTISAKLSESLFVDDNDFLSMFQSLIADWIRLNVSPNILVDPLSMASERGVKEAMSEIAVNLMSLQDDVSSKTVDASTAMQFIESLSFSDFIDFCQALFSALDRLLGRISVIRDLVEDRQDSDLHISLRRLLRGILRASTETAHSLCARVFSLWNKSHAALMLPDITQILHTGLSFVERSENRCEISLRPIRIVLLQRAKEFVNSQNDGFSIRLHEALENELWNATLAEKKYQKFIDRKFSVAVEVLPVIPAVENEPWILPDWSETWSSESSDEGDAFLNDMKETSFLIVNDEKFRLTTSVLELLSLIHETMIIAYTIPNEMCPVELLCINIGKLLRQYNSRSCQLVLSAGALQLALPRLKMITAKHLCILSQSLGLVLSLLPLLKETLTTLPNGNINRLQAPLSQLDKIGHDMNINRQELFNKIVSIMTDVTKDACRLLVNNHRSNNTPTSQHNGDHPIDGIVELMDKAEFLHRVVASNIPAKQHEKIFSEIVNDVATRLHHTLSSLHDHDRWLNGTMNYIRKRFHSMSVQTDHVQVLSDGEIDIILKSSNQPQC</sequence>
<evidence type="ECO:0000259" key="7">
    <source>
        <dbReference type="Pfam" id="PF07928"/>
    </source>
</evidence>
<evidence type="ECO:0000256" key="6">
    <source>
        <dbReference type="ARBA" id="ARBA00023054"/>
    </source>
</evidence>
<dbReference type="PANTHER" id="PTHR12965">
    <property type="entry name" value="VACUOLAR PROTEIN SORTING 54"/>
    <property type="match status" value="1"/>
</dbReference>
<reference evidence="8" key="1">
    <citation type="submission" date="2015-04" db="EMBL/GenBank/DDBJ databases">
        <title>The genome sequence of the plant pathogenic Rhizarian Plasmodiophora brassicae reveals insights in its biotrophic life cycle and the origin of chitin synthesis.</title>
        <authorList>
            <person name="Schwelm A."/>
            <person name="Fogelqvist J."/>
            <person name="Knaust A."/>
            <person name="Julke S."/>
            <person name="Lilja T."/>
            <person name="Dhandapani V."/>
            <person name="Bonilla-Rosso G."/>
            <person name="Karlsson M."/>
            <person name="Shevchenko A."/>
            <person name="Choi S.R."/>
            <person name="Kim H.G."/>
            <person name="Park J.Y."/>
            <person name="Lim Y.P."/>
            <person name="Ludwig-Muller J."/>
            <person name="Dixelius C."/>
        </authorList>
    </citation>
    <scope>NUCLEOTIDE SEQUENCE</scope>
    <source>
        <tissue evidence="8">Potato root galls</tissue>
    </source>
</reference>
<evidence type="ECO:0000313" key="8">
    <source>
        <dbReference type="EMBL" id="CRZ10171.1"/>
    </source>
</evidence>
<protein>
    <recommendedName>
        <fullName evidence="7">Vacuolar protein sorting-associated protein 54 C-terminal domain-containing protein</fullName>
    </recommendedName>
</protein>
<organism evidence="8">
    <name type="scientific">Spongospora subterranea</name>
    <dbReference type="NCBI Taxonomy" id="70186"/>
    <lineage>
        <taxon>Eukaryota</taxon>
        <taxon>Sar</taxon>
        <taxon>Rhizaria</taxon>
        <taxon>Endomyxa</taxon>
        <taxon>Phytomyxea</taxon>
        <taxon>Plasmodiophorida</taxon>
        <taxon>Plasmodiophoridae</taxon>
        <taxon>Spongospora</taxon>
    </lineage>
</organism>
<feature type="domain" description="Vacuolar protein sorting-associated protein 54 C-terminal" evidence="7">
    <location>
        <begin position="591"/>
        <end position="730"/>
    </location>
</feature>
<dbReference type="GO" id="GO:0006896">
    <property type="term" value="P:Golgi to vacuole transport"/>
    <property type="evidence" value="ECO:0007669"/>
    <property type="project" value="TreeGrafter"/>
</dbReference>
<dbReference type="GO" id="GO:0000938">
    <property type="term" value="C:GARP complex"/>
    <property type="evidence" value="ECO:0007669"/>
    <property type="project" value="InterPro"/>
</dbReference>
<dbReference type="InterPro" id="IPR012501">
    <property type="entry name" value="Vps54_C"/>
</dbReference>
<keyword evidence="6" id="KW-0175">Coiled coil</keyword>
<dbReference type="InterPro" id="IPR039745">
    <property type="entry name" value="Vps54"/>
</dbReference>